<dbReference type="Gene3D" id="3.40.980.20">
    <property type="entry name" value="Four-carbon acid sugar kinase, nucleotide binding domain"/>
    <property type="match status" value="1"/>
</dbReference>
<protein>
    <recommendedName>
        <fullName evidence="11">3-oxo-tetronate kinase</fullName>
        <ecNumber evidence="10">2.7.1.217</ecNumber>
    </recommendedName>
    <alternativeName>
        <fullName evidence="12">3-dehydrotetronate 4-kinase</fullName>
    </alternativeName>
</protein>
<dbReference type="AlphaFoldDB" id="A0A9D1KML7"/>
<dbReference type="InterPro" id="IPR037051">
    <property type="entry name" value="4-carb_acid_sugar_kinase_N_sf"/>
</dbReference>
<evidence type="ECO:0000256" key="6">
    <source>
        <dbReference type="ARBA" id="ARBA00023277"/>
    </source>
</evidence>
<accession>A0A9D1KML7</accession>
<comment type="catalytic activity">
    <reaction evidence="7">
        <text>3-dehydro-L-erythronate + ATP = 3-dehydro-4-O-phospho-L-erythronate + ADP + H(+)</text>
        <dbReference type="Rhea" id="RHEA:52552"/>
        <dbReference type="ChEBI" id="CHEBI:15378"/>
        <dbReference type="ChEBI" id="CHEBI:30616"/>
        <dbReference type="ChEBI" id="CHEBI:136592"/>
        <dbReference type="ChEBI" id="CHEBI:136670"/>
        <dbReference type="ChEBI" id="CHEBI:456216"/>
        <dbReference type="EC" id="2.7.1.217"/>
    </reaction>
</comment>
<evidence type="ECO:0000256" key="9">
    <source>
        <dbReference type="ARBA" id="ARBA00037335"/>
    </source>
</evidence>
<proteinExistence type="inferred from homology"/>
<keyword evidence="2" id="KW-0808">Transferase</keyword>
<evidence type="ECO:0000256" key="2">
    <source>
        <dbReference type="ARBA" id="ARBA00022679"/>
    </source>
</evidence>
<gene>
    <name evidence="15" type="ORF">IAA98_08455</name>
</gene>
<evidence type="ECO:0000256" key="8">
    <source>
        <dbReference type="ARBA" id="ARBA00036346"/>
    </source>
</evidence>
<evidence type="ECO:0000256" key="3">
    <source>
        <dbReference type="ARBA" id="ARBA00022741"/>
    </source>
</evidence>
<comment type="function">
    <text evidence="9">Catalyzes the ATP-dependent phosphorylation of 3-oxo-tetronate to 3-oxo-tetronate 4-phosphate.</text>
</comment>
<dbReference type="Proteomes" id="UP000886842">
    <property type="component" value="Unassembled WGS sequence"/>
</dbReference>
<evidence type="ECO:0000313" key="15">
    <source>
        <dbReference type="EMBL" id="HIT75601.1"/>
    </source>
</evidence>
<dbReference type="NCBIfam" id="NF043035">
    <property type="entry name" value="OxoTetrKin"/>
    <property type="match status" value="1"/>
</dbReference>
<evidence type="ECO:0000256" key="4">
    <source>
        <dbReference type="ARBA" id="ARBA00022777"/>
    </source>
</evidence>
<dbReference type="EC" id="2.7.1.217" evidence="10"/>
<evidence type="ECO:0000259" key="13">
    <source>
        <dbReference type="Pfam" id="PF07005"/>
    </source>
</evidence>
<dbReference type="InterPro" id="IPR042213">
    <property type="entry name" value="NBD_C_sf"/>
</dbReference>
<feature type="domain" description="Four-carbon acid sugar kinase N-terminal" evidence="13">
    <location>
        <begin position="2"/>
        <end position="224"/>
    </location>
</feature>
<dbReference type="InterPro" id="IPR031475">
    <property type="entry name" value="NBD_C"/>
</dbReference>
<dbReference type="InterPro" id="IPR010737">
    <property type="entry name" value="4-carb_acid_sugar_kinase_N"/>
</dbReference>
<organism evidence="15 16">
    <name type="scientific">Candidatus Avipropionibacterium avicola</name>
    <dbReference type="NCBI Taxonomy" id="2840701"/>
    <lineage>
        <taxon>Bacteria</taxon>
        <taxon>Bacillati</taxon>
        <taxon>Actinomycetota</taxon>
        <taxon>Actinomycetes</taxon>
        <taxon>Propionibacteriales</taxon>
        <taxon>Propionibacteriaceae</taxon>
        <taxon>Propionibacteriaceae incertae sedis</taxon>
        <taxon>Candidatus Avipropionibacterium</taxon>
    </lineage>
</organism>
<evidence type="ECO:0000256" key="12">
    <source>
        <dbReference type="ARBA" id="ARBA00041377"/>
    </source>
</evidence>
<evidence type="ECO:0000256" key="10">
    <source>
        <dbReference type="ARBA" id="ARBA00039095"/>
    </source>
</evidence>
<sequence length="412" mass="43541">MADDFTGATDLAGNWQVRGLRTSVLLGVPEAGDAQDLDDVDAVVIALKSRSIPASEAVDQTVASAQFLLDTGCEQLYEKYASTFDSTAAGNIGPVADALLELTGADRAVVVPAFPDNGRTVYQGHLFVGSQPLDESPMCDHPLNPMRDSSVVRLLGAQTRHTVGHVPLQVVRRGAEAIRLELDRCATNGGRLVVVDAVDNEDLVTIALATAQDRLVTGGSGLALGAPSSGRPAPQVSVIPGERVVLSGSASEATRRQVTLAKEHLAHQRIDLHRLREDSSAEVCRLVAWVREQWVAHPQAPVLVYSVGDQDDLQLGRTLGGPVSAEVEQAMARLALELSEAGATQFMVAGGETSGAALEALGVRRLDVGQQISPGVSWLTGRTAAGRQHNFVLKSGNFGPEDLFVCGWDLLT</sequence>
<evidence type="ECO:0000256" key="11">
    <source>
        <dbReference type="ARBA" id="ARBA00039461"/>
    </source>
</evidence>
<name>A0A9D1KML7_9ACTN</name>
<feature type="domain" description="Four-carbon acid sugar kinase nucleotide binding" evidence="14">
    <location>
        <begin position="244"/>
        <end position="404"/>
    </location>
</feature>
<evidence type="ECO:0000256" key="5">
    <source>
        <dbReference type="ARBA" id="ARBA00022840"/>
    </source>
</evidence>
<dbReference type="GO" id="GO:0005524">
    <property type="term" value="F:ATP binding"/>
    <property type="evidence" value="ECO:0007669"/>
    <property type="project" value="UniProtKB-KW"/>
</dbReference>
<keyword evidence="5" id="KW-0067">ATP-binding</keyword>
<comment type="caution">
    <text evidence="15">The sequence shown here is derived from an EMBL/GenBank/DDBJ whole genome shotgun (WGS) entry which is preliminary data.</text>
</comment>
<evidence type="ECO:0000256" key="1">
    <source>
        <dbReference type="ARBA" id="ARBA00005715"/>
    </source>
</evidence>
<comment type="catalytic activity">
    <reaction evidence="8">
        <text>3-dehydro-D-erythronate + ATP = 3-dehydro-4-O-phospho-D-erythronate + ADP + H(+)</text>
        <dbReference type="Rhea" id="RHEA:52556"/>
        <dbReference type="ChEBI" id="CHEBI:15378"/>
        <dbReference type="ChEBI" id="CHEBI:30616"/>
        <dbReference type="ChEBI" id="CHEBI:57958"/>
        <dbReference type="ChEBI" id="CHEBI:136593"/>
        <dbReference type="ChEBI" id="CHEBI:456216"/>
        <dbReference type="EC" id="2.7.1.217"/>
    </reaction>
</comment>
<evidence type="ECO:0000313" key="16">
    <source>
        <dbReference type="Proteomes" id="UP000886842"/>
    </source>
</evidence>
<evidence type="ECO:0000256" key="7">
    <source>
        <dbReference type="ARBA" id="ARBA00035898"/>
    </source>
</evidence>
<dbReference type="GO" id="GO:0016301">
    <property type="term" value="F:kinase activity"/>
    <property type="evidence" value="ECO:0007669"/>
    <property type="project" value="UniProtKB-KW"/>
</dbReference>
<dbReference type="SUPFAM" id="SSF142764">
    <property type="entry name" value="YgbK-like"/>
    <property type="match status" value="1"/>
</dbReference>
<comment type="similarity">
    <text evidence="1">Belongs to the four-carbon acid sugar kinase family.</text>
</comment>
<reference evidence="15" key="2">
    <citation type="journal article" date="2021" name="PeerJ">
        <title>Extensive microbial diversity within the chicken gut microbiome revealed by metagenomics and culture.</title>
        <authorList>
            <person name="Gilroy R."/>
            <person name="Ravi A."/>
            <person name="Getino M."/>
            <person name="Pursley I."/>
            <person name="Horton D.L."/>
            <person name="Alikhan N.F."/>
            <person name="Baker D."/>
            <person name="Gharbi K."/>
            <person name="Hall N."/>
            <person name="Watson M."/>
            <person name="Adriaenssens E.M."/>
            <person name="Foster-Nyarko E."/>
            <person name="Jarju S."/>
            <person name="Secka A."/>
            <person name="Antonio M."/>
            <person name="Oren A."/>
            <person name="Chaudhuri R.R."/>
            <person name="La Ragione R."/>
            <person name="Hildebrand F."/>
            <person name="Pallen M.J."/>
        </authorList>
    </citation>
    <scope>NUCLEOTIDE SEQUENCE</scope>
    <source>
        <strain evidence="15">ChiGjej1B1-24693</strain>
    </source>
</reference>
<dbReference type="InterPro" id="IPR050007">
    <property type="entry name" value="OtnK"/>
</dbReference>
<keyword evidence="3" id="KW-0547">Nucleotide-binding</keyword>
<evidence type="ECO:0000259" key="14">
    <source>
        <dbReference type="Pfam" id="PF17042"/>
    </source>
</evidence>
<keyword evidence="4 15" id="KW-0418">Kinase</keyword>
<dbReference type="Pfam" id="PF07005">
    <property type="entry name" value="SBD_N"/>
    <property type="match status" value="1"/>
</dbReference>
<reference evidence="15" key="1">
    <citation type="submission" date="2020-10" db="EMBL/GenBank/DDBJ databases">
        <authorList>
            <person name="Gilroy R."/>
        </authorList>
    </citation>
    <scope>NUCLEOTIDE SEQUENCE</scope>
    <source>
        <strain evidence="15">ChiGjej1B1-24693</strain>
    </source>
</reference>
<dbReference type="EMBL" id="DVLP01000251">
    <property type="protein sequence ID" value="HIT75601.1"/>
    <property type="molecule type" value="Genomic_DNA"/>
</dbReference>
<dbReference type="Gene3D" id="3.40.50.10840">
    <property type="entry name" value="Putative sugar-binding, N-terminal domain"/>
    <property type="match status" value="1"/>
</dbReference>
<keyword evidence="6" id="KW-0119">Carbohydrate metabolism</keyword>
<dbReference type="Pfam" id="PF17042">
    <property type="entry name" value="NBD_C"/>
    <property type="match status" value="1"/>
</dbReference>